<proteinExistence type="predicted"/>
<accession>A0AA86SMZ9</accession>
<evidence type="ECO:0000313" key="1">
    <source>
        <dbReference type="EMBL" id="CAJ1957064.1"/>
    </source>
</evidence>
<evidence type="ECO:0000313" key="2">
    <source>
        <dbReference type="Proteomes" id="UP001189624"/>
    </source>
</evidence>
<gene>
    <name evidence="1" type="ORF">AYBTSS11_LOCUS17000</name>
</gene>
<reference evidence="1" key="1">
    <citation type="submission" date="2023-10" db="EMBL/GenBank/DDBJ databases">
        <authorList>
            <person name="Domelevo Entfellner J.-B."/>
        </authorList>
    </citation>
    <scope>NUCLEOTIDE SEQUENCE</scope>
</reference>
<dbReference type="Gramene" id="rna-AYBTSS11_LOCUS17000">
    <property type="protein sequence ID" value="CAJ1957064.1"/>
    <property type="gene ID" value="gene-AYBTSS11_LOCUS17000"/>
</dbReference>
<dbReference type="Proteomes" id="UP001189624">
    <property type="component" value="Chromosome 5"/>
</dbReference>
<sequence length="98" mass="10301">MKGGVVARFTMKGRKNSGAVACGGARAVVHDSNALIPVRWLGWTRESGWELVAAGAVAVGLPREATVAREGLGLLRVAKVSRGWSRGGEFGVEIDENL</sequence>
<protein>
    <submittedName>
        <fullName evidence="1">Uncharacterized protein</fullName>
    </submittedName>
</protein>
<name>A0AA86SMZ9_9FABA</name>
<organism evidence="1 2">
    <name type="scientific">Sphenostylis stenocarpa</name>
    <dbReference type="NCBI Taxonomy" id="92480"/>
    <lineage>
        <taxon>Eukaryota</taxon>
        <taxon>Viridiplantae</taxon>
        <taxon>Streptophyta</taxon>
        <taxon>Embryophyta</taxon>
        <taxon>Tracheophyta</taxon>
        <taxon>Spermatophyta</taxon>
        <taxon>Magnoliopsida</taxon>
        <taxon>eudicotyledons</taxon>
        <taxon>Gunneridae</taxon>
        <taxon>Pentapetalae</taxon>
        <taxon>rosids</taxon>
        <taxon>fabids</taxon>
        <taxon>Fabales</taxon>
        <taxon>Fabaceae</taxon>
        <taxon>Papilionoideae</taxon>
        <taxon>50 kb inversion clade</taxon>
        <taxon>NPAAA clade</taxon>
        <taxon>indigoferoid/millettioid clade</taxon>
        <taxon>Phaseoleae</taxon>
        <taxon>Sphenostylis</taxon>
    </lineage>
</organism>
<dbReference type="AlphaFoldDB" id="A0AA86SMZ9"/>
<dbReference type="EMBL" id="OY731402">
    <property type="protein sequence ID" value="CAJ1957064.1"/>
    <property type="molecule type" value="Genomic_DNA"/>
</dbReference>
<keyword evidence="2" id="KW-1185">Reference proteome</keyword>